<protein>
    <recommendedName>
        <fullName evidence="13">CNNM transmembrane domain-containing protein</fullName>
    </recommendedName>
</protein>
<dbReference type="Pfam" id="PF00571">
    <property type="entry name" value="CBS"/>
    <property type="match status" value="2"/>
</dbReference>
<evidence type="ECO:0000256" key="9">
    <source>
        <dbReference type="SAM" id="Phobius"/>
    </source>
</evidence>
<accession>A0A6B2L466</accession>
<sequence>MMSGLTIGLMGLDITTLDILSRSGDAKQKVYAKRILPLLKRHHLLLVTLLFMNALAMESLPIFLEKLVSPVLAVMVSVTLILLFGEIVPQALCSRYGLAIGGNLTYVVWVLIVLCFPVAWPIGKLLDIIIGTEHGTFFKRTELKQLIDLHGKKGAKENSEKRLSPNEIAIIKGALDLKTKKALDVMTPLESIFMLNVDHNLNEHVLQNILDSGHSRIPVYQDNKEHIVGMLLVKNLLSVDASVEPPISSLELVQLQQISQNTPLYDVLNLFQQGRHMAVVVDEDQITTLGIITLEAVIEELMQKEIRDETDKKHNKKAKQIPNIQEELEEINLEEPKEPFLDNEIDTHKAPKINLNASPKKEKVIDGAKNLKHKIVSALKVEKPVKYTKAPFLTAPTEKENDAFQEISLQND</sequence>
<evidence type="ECO:0000256" key="7">
    <source>
        <dbReference type="PROSITE-ProRule" id="PRU01193"/>
    </source>
</evidence>
<evidence type="ECO:0000259" key="10">
    <source>
        <dbReference type="PROSITE" id="PS51371"/>
    </source>
</evidence>
<evidence type="ECO:0000256" key="8">
    <source>
        <dbReference type="SAM" id="MobiDB-lite"/>
    </source>
</evidence>
<dbReference type="AlphaFoldDB" id="A0A6B2L466"/>
<evidence type="ECO:0000256" key="6">
    <source>
        <dbReference type="PROSITE-ProRule" id="PRU00703"/>
    </source>
</evidence>
<feature type="transmembrane region" description="Helical" evidence="9">
    <location>
        <begin position="70"/>
        <end position="89"/>
    </location>
</feature>
<proteinExistence type="predicted"/>
<feature type="domain" description="CBS" evidence="10">
    <location>
        <begin position="247"/>
        <end position="309"/>
    </location>
</feature>
<evidence type="ECO:0000256" key="3">
    <source>
        <dbReference type="ARBA" id="ARBA00022737"/>
    </source>
</evidence>
<dbReference type="GO" id="GO:0005737">
    <property type="term" value="C:cytoplasm"/>
    <property type="evidence" value="ECO:0007669"/>
    <property type="project" value="TreeGrafter"/>
</dbReference>
<evidence type="ECO:0000256" key="5">
    <source>
        <dbReference type="ARBA" id="ARBA00023136"/>
    </source>
</evidence>
<evidence type="ECO:0000313" key="12">
    <source>
        <dbReference type="EMBL" id="NDV31740.1"/>
    </source>
</evidence>
<dbReference type="GO" id="GO:0010960">
    <property type="term" value="P:magnesium ion homeostasis"/>
    <property type="evidence" value="ECO:0007669"/>
    <property type="project" value="InterPro"/>
</dbReference>
<dbReference type="GO" id="GO:0030026">
    <property type="term" value="P:intracellular manganese ion homeostasis"/>
    <property type="evidence" value="ECO:0007669"/>
    <property type="project" value="TreeGrafter"/>
</dbReference>
<feature type="region of interest" description="Disordered" evidence="8">
    <location>
        <begin position="392"/>
        <end position="412"/>
    </location>
</feature>
<evidence type="ECO:0000259" key="11">
    <source>
        <dbReference type="PROSITE" id="PS51846"/>
    </source>
</evidence>
<dbReference type="PROSITE" id="PS51846">
    <property type="entry name" value="CNNM"/>
    <property type="match status" value="1"/>
</dbReference>
<keyword evidence="3" id="KW-0677">Repeat</keyword>
<organism evidence="12">
    <name type="scientific">Arcella intermedia</name>
    <dbReference type="NCBI Taxonomy" id="1963864"/>
    <lineage>
        <taxon>Eukaryota</taxon>
        <taxon>Amoebozoa</taxon>
        <taxon>Tubulinea</taxon>
        <taxon>Elardia</taxon>
        <taxon>Arcellinida</taxon>
        <taxon>Sphaerothecina</taxon>
        <taxon>Arcellidae</taxon>
        <taxon>Arcella</taxon>
    </lineage>
</organism>
<evidence type="ECO:0000256" key="4">
    <source>
        <dbReference type="ARBA" id="ARBA00022989"/>
    </source>
</evidence>
<feature type="transmembrane region" description="Helical" evidence="9">
    <location>
        <begin position="43"/>
        <end position="64"/>
    </location>
</feature>
<dbReference type="InterPro" id="IPR045095">
    <property type="entry name" value="ACDP"/>
</dbReference>
<feature type="domain" description="CBS" evidence="10">
    <location>
        <begin position="186"/>
        <end position="246"/>
    </location>
</feature>
<dbReference type="PANTHER" id="PTHR12064:SF97">
    <property type="entry name" value="METAL TRANSPORTER CNNM-5"/>
    <property type="match status" value="1"/>
</dbReference>
<feature type="transmembrane region" description="Helical" evidence="9">
    <location>
        <begin position="96"/>
        <end position="120"/>
    </location>
</feature>
<dbReference type="CDD" id="cd04590">
    <property type="entry name" value="CBS_pair_CorC_HlyC_assoc"/>
    <property type="match status" value="1"/>
</dbReference>
<name>A0A6B2L466_9EUKA</name>
<dbReference type="FunFam" id="3.10.580.10:FF:000006">
    <property type="entry name" value="DUF21 and CBS domain protein"/>
    <property type="match status" value="1"/>
</dbReference>
<dbReference type="Pfam" id="PF01595">
    <property type="entry name" value="CNNM"/>
    <property type="match status" value="1"/>
</dbReference>
<dbReference type="SUPFAM" id="SSF54631">
    <property type="entry name" value="CBS-domain pair"/>
    <property type="match status" value="1"/>
</dbReference>
<dbReference type="InterPro" id="IPR044751">
    <property type="entry name" value="Ion_transp-like_CBS"/>
</dbReference>
<dbReference type="PANTHER" id="PTHR12064">
    <property type="entry name" value="METAL TRANSPORTER CNNM"/>
    <property type="match status" value="1"/>
</dbReference>
<dbReference type="GO" id="GO:0016020">
    <property type="term" value="C:membrane"/>
    <property type="evidence" value="ECO:0007669"/>
    <property type="project" value="UniProtKB-SubCell"/>
</dbReference>
<dbReference type="Gene3D" id="3.10.580.10">
    <property type="entry name" value="CBS-domain"/>
    <property type="match status" value="1"/>
</dbReference>
<keyword evidence="5 7" id="KW-0472">Membrane</keyword>
<evidence type="ECO:0000256" key="1">
    <source>
        <dbReference type="ARBA" id="ARBA00004141"/>
    </source>
</evidence>
<keyword evidence="4 7" id="KW-1133">Transmembrane helix</keyword>
<keyword evidence="2 7" id="KW-0812">Transmembrane</keyword>
<dbReference type="InterPro" id="IPR000644">
    <property type="entry name" value="CBS_dom"/>
</dbReference>
<reference evidence="12" key="1">
    <citation type="journal article" date="2020" name="J. Eukaryot. Microbiol.">
        <title>De novo Sequencing, Assembly and Annotation of the Transcriptome for the Free-Living Testate Amoeba Arcella intermedia.</title>
        <authorList>
            <person name="Ribeiro G.M."/>
            <person name="Porfirio-Sousa A.L."/>
            <person name="Maurer-Alcala X.X."/>
            <person name="Katz L.A."/>
            <person name="Lahr D.J.G."/>
        </authorList>
    </citation>
    <scope>NUCLEOTIDE SEQUENCE</scope>
</reference>
<evidence type="ECO:0008006" key="13">
    <source>
        <dbReference type="Google" id="ProtNLM"/>
    </source>
</evidence>
<feature type="domain" description="CNNM transmembrane" evidence="11">
    <location>
        <begin position="1"/>
        <end position="160"/>
    </location>
</feature>
<evidence type="ECO:0000256" key="2">
    <source>
        <dbReference type="ARBA" id="ARBA00022692"/>
    </source>
</evidence>
<dbReference type="EMBL" id="GIBP01002771">
    <property type="protein sequence ID" value="NDV31740.1"/>
    <property type="molecule type" value="Transcribed_RNA"/>
</dbReference>
<keyword evidence="6" id="KW-0129">CBS domain</keyword>
<dbReference type="InterPro" id="IPR002550">
    <property type="entry name" value="CNNM"/>
</dbReference>
<dbReference type="PROSITE" id="PS51371">
    <property type="entry name" value="CBS"/>
    <property type="match status" value="2"/>
</dbReference>
<comment type="subcellular location">
    <subcellularLocation>
        <location evidence="1">Membrane</location>
        <topology evidence="1">Multi-pass membrane protein</topology>
    </subcellularLocation>
</comment>
<dbReference type="InterPro" id="IPR046342">
    <property type="entry name" value="CBS_dom_sf"/>
</dbReference>